<gene>
    <name evidence="1" type="ORF">B437_02236</name>
</gene>
<proteinExistence type="predicted"/>
<dbReference type="Proteomes" id="UP000004829">
    <property type="component" value="Unassembled WGS sequence"/>
</dbReference>
<dbReference type="SUPFAM" id="SSF51445">
    <property type="entry name" value="(Trans)glycosidases"/>
    <property type="match status" value="1"/>
</dbReference>
<dbReference type="EMBL" id="ALVD01000002">
    <property type="protein sequence ID" value="EJU08098.1"/>
    <property type="molecule type" value="Genomic_DNA"/>
</dbReference>
<protein>
    <recommendedName>
        <fullName evidence="3">Transmembrane protein</fullName>
    </recommendedName>
</protein>
<keyword evidence="2" id="KW-1185">Reference proteome</keyword>
<dbReference type="RefSeq" id="WP_005915718.1">
    <property type="nucleotide sequence ID" value="NZ_ALVD01000002.1"/>
</dbReference>
<reference evidence="2" key="1">
    <citation type="journal article" date="2012" name="J. Bacteriol.">
        <title>Draft Genome Sequence of Fusobacterium nucleatum ChDC F128, Isolated from a Periodontitis Lesion.</title>
        <authorList>
            <person name="Park S.N."/>
            <person name="Kong S.W."/>
            <person name="Kim H.S."/>
            <person name="Park M.S."/>
            <person name="Lee J.W."/>
            <person name="Cho E."/>
            <person name="Lim Y.K."/>
            <person name="Choi M.H."/>
            <person name="Chang Y.H."/>
            <person name="Shin J.H."/>
            <person name="Park H.S."/>
            <person name="Choi S.H."/>
            <person name="Kook J.K."/>
        </authorList>
    </citation>
    <scope>NUCLEOTIDE SEQUENCE [LARGE SCALE GENOMIC DNA]</scope>
    <source>
        <strain evidence="2">ChDC F128</strain>
    </source>
</reference>
<dbReference type="InterPro" id="IPR017853">
    <property type="entry name" value="GH"/>
</dbReference>
<comment type="caution">
    <text evidence="1">The sequence shown here is derived from an EMBL/GenBank/DDBJ whole genome shotgun (WGS) entry which is preliminary data.</text>
</comment>
<evidence type="ECO:0008006" key="3">
    <source>
        <dbReference type="Google" id="ProtNLM"/>
    </source>
</evidence>
<evidence type="ECO:0000313" key="2">
    <source>
        <dbReference type="Proteomes" id="UP000004829"/>
    </source>
</evidence>
<organism evidence="1 2">
    <name type="scientific">Fusobacterium hwasookii ChDC F128</name>
    <dbReference type="NCBI Taxonomy" id="1216362"/>
    <lineage>
        <taxon>Bacteria</taxon>
        <taxon>Fusobacteriati</taxon>
        <taxon>Fusobacteriota</taxon>
        <taxon>Fusobacteriia</taxon>
        <taxon>Fusobacteriales</taxon>
        <taxon>Fusobacteriaceae</taxon>
        <taxon>Fusobacterium</taxon>
    </lineage>
</organism>
<name>A0ABP2R711_9FUSO</name>
<accession>A0ABP2R711</accession>
<dbReference type="Gene3D" id="3.20.20.80">
    <property type="entry name" value="Glycosidases"/>
    <property type="match status" value="1"/>
</dbReference>
<sequence>MLKYLKSLFYLFIFFNFSSNLLATEIKIQEKLYGITIDDSWYDDTKIEDIIEGIKNLPVKPIVRIVMSKDIKPKDYVSLFKKIHKVAYIMAQPVDSFEMSSYKNVESYKKRFEDSYNYLKDYVDVWEIGNEVNGEEWIKESPKFTVKKIYSAYKFIKSKNGITALTPYYFPPEENKISMENWLVKYIPKDMINGLDYVFVSYYEDDNEGFQPKWKDIFTNLEKIFPNSKLGIGECGNTSENATTKSKIKMINHYYSMTKYTTNYVGGYFWWSWVQDCIPYKNNKIWLELSNNMK</sequence>
<evidence type="ECO:0000313" key="1">
    <source>
        <dbReference type="EMBL" id="EJU08098.1"/>
    </source>
</evidence>